<evidence type="ECO:0000256" key="6">
    <source>
        <dbReference type="ARBA" id="ARBA00047913"/>
    </source>
</evidence>
<protein>
    <recommendedName>
        <fullName evidence="7">Aspartyl/glutamyl-tRNA(Asn/Gln) amidotransferase subunit C</fullName>
        <shortName evidence="7">Asp/Glu-ADT subunit C</shortName>
        <ecNumber evidence="7">6.3.5.-</ecNumber>
    </recommendedName>
</protein>
<name>A0A2A5RLI0_9LACT</name>
<organism evidence="8 9">
    <name type="scientific">Lactococcus fujiensis JCM 16395</name>
    <dbReference type="NCBI Taxonomy" id="1291764"/>
    <lineage>
        <taxon>Bacteria</taxon>
        <taxon>Bacillati</taxon>
        <taxon>Bacillota</taxon>
        <taxon>Bacilli</taxon>
        <taxon>Lactobacillales</taxon>
        <taxon>Streptococcaceae</taxon>
        <taxon>Lactococcus</taxon>
    </lineage>
</organism>
<evidence type="ECO:0000256" key="1">
    <source>
        <dbReference type="ARBA" id="ARBA00010757"/>
    </source>
</evidence>
<dbReference type="GO" id="GO:0050567">
    <property type="term" value="F:glutaminyl-tRNA synthase (glutamine-hydrolyzing) activity"/>
    <property type="evidence" value="ECO:0007669"/>
    <property type="project" value="UniProtKB-UniRule"/>
</dbReference>
<dbReference type="STRING" id="1291764.GCA_001311235_02698"/>
<gene>
    <name evidence="7" type="primary">gatC</name>
    <name evidence="8" type="ORF">RT41_GL001467</name>
</gene>
<dbReference type="Proteomes" id="UP000218181">
    <property type="component" value="Unassembled WGS sequence"/>
</dbReference>
<proteinExistence type="inferred from homology"/>
<dbReference type="GO" id="GO:0005524">
    <property type="term" value="F:ATP binding"/>
    <property type="evidence" value="ECO:0007669"/>
    <property type="project" value="UniProtKB-KW"/>
</dbReference>
<evidence type="ECO:0000313" key="8">
    <source>
        <dbReference type="EMBL" id="PCS00156.1"/>
    </source>
</evidence>
<dbReference type="Pfam" id="PF02686">
    <property type="entry name" value="GatC"/>
    <property type="match status" value="1"/>
</dbReference>
<keyword evidence="7" id="KW-0547">Nucleotide-binding</keyword>
<comment type="catalytic activity">
    <reaction evidence="5 7">
        <text>L-aspartyl-tRNA(Asn) + L-glutamine + ATP + H2O = L-asparaginyl-tRNA(Asn) + L-glutamate + ADP + phosphate + 2 H(+)</text>
        <dbReference type="Rhea" id="RHEA:14513"/>
        <dbReference type="Rhea" id="RHEA-COMP:9674"/>
        <dbReference type="Rhea" id="RHEA-COMP:9677"/>
        <dbReference type="ChEBI" id="CHEBI:15377"/>
        <dbReference type="ChEBI" id="CHEBI:15378"/>
        <dbReference type="ChEBI" id="CHEBI:29985"/>
        <dbReference type="ChEBI" id="CHEBI:30616"/>
        <dbReference type="ChEBI" id="CHEBI:43474"/>
        <dbReference type="ChEBI" id="CHEBI:58359"/>
        <dbReference type="ChEBI" id="CHEBI:78515"/>
        <dbReference type="ChEBI" id="CHEBI:78516"/>
        <dbReference type="ChEBI" id="CHEBI:456216"/>
    </reaction>
</comment>
<evidence type="ECO:0000256" key="2">
    <source>
        <dbReference type="ARBA" id="ARBA00011123"/>
    </source>
</evidence>
<keyword evidence="3 7" id="KW-0436">Ligase</keyword>
<comment type="caution">
    <text evidence="8">The sequence shown here is derived from an EMBL/GenBank/DDBJ whole genome shotgun (WGS) entry which is preliminary data.</text>
</comment>
<dbReference type="EMBL" id="JXJU01000005">
    <property type="protein sequence ID" value="PCS00156.1"/>
    <property type="molecule type" value="Genomic_DNA"/>
</dbReference>
<evidence type="ECO:0000256" key="4">
    <source>
        <dbReference type="ARBA" id="ARBA00024799"/>
    </source>
</evidence>
<keyword evidence="9" id="KW-1185">Reference proteome</keyword>
<dbReference type="GO" id="GO:0006450">
    <property type="term" value="P:regulation of translational fidelity"/>
    <property type="evidence" value="ECO:0007669"/>
    <property type="project" value="InterPro"/>
</dbReference>
<comment type="subunit">
    <text evidence="2 7">Heterotrimer of A, B and C subunits.</text>
</comment>
<evidence type="ECO:0000313" key="9">
    <source>
        <dbReference type="Proteomes" id="UP000218181"/>
    </source>
</evidence>
<reference evidence="8 9" key="1">
    <citation type="submission" date="2014-12" db="EMBL/GenBank/DDBJ databases">
        <title>Draft genome sequences of 10 type strains of Lactococcus.</title>
        <authorList>
            <person name="Sun Z."/>
            <person name="Zhong Z."/>
            <person name="Liu W."/>
            <person name="Zhang W."/>
            <person name="Zhang H."/>
        </authorList>
    </citation>
    <scope>NUCLEOTIDE SEQUENCE [LARGE SCALE GENOMIC DNA]</scope>
    <source>
        <strain evidence="8 9">JCM 16395</strain>
    </source>
</reference>
<keyword evidence="8" id="KW-0808">Transferase</keyword>
<dbReference type="PANTHER" id="PTHR15004:SF0">
    <property type="entry name" value="GLUTAMYL-TRNA(GLN) AMIDOTRANSFERASE SUBUNIT C, MITOCHONDRIAL"/>
    <property type="match status" value="1"/>
</dbReference>
<evidence type="ECO:0000256" key="5">
    <source>
        <dbReference type="ARBA" id="ARBA00047380"/>
    </source>
</evidence>
<dbReference type="InterPro" id="IPR036113">
    <property type="entry name" value="Asp/Glu-ADT_sf_sub_c"/>
</dbReference>
<dbReference type="NCBIfam" id="TIGR00135">
    <property type="entry name" value="gatC"/>
    <property type="match status" value="1"/>
</dbReference>
<sequence>MGAFSKKRLKGQNIMSQITTEEVKHVAGLAKLEFAESEISGFTDTLGKIIDMVEMLNEVDTEGVAFTMNVADNDSRMREDVAVEGFDREKLLENVPTHENGFIKVPAMLTDGGDA</sequence>
<dbReference type="GO" id="GO:0070681">
    <property type="term" value="P:glutaminyl-tRNAGln biosynthesis via transamidation"/>
    <property type="evidence" value="ECO:0007669"/>
    <property type="project" value="TreeGrafter"/>
</dbReference>
<dbReference type="PANTHER" id="PTHR15004">
    <property type="entry name" value="GLUTAMYL-TRNA(GLN) AMIDOTRANSFERASE SUBUNIT C, MITOCHONDRIAL"/>
    <property type="match status" value="1"/>
</dbReference>
<dbReference type="InterPro" id="IPR003837">
    <property type="entry name" value="GatC"/>
</dbReference>
<dbReference type="GO" id="GO:0006412">
    <property type="term" value="P:translation"/>
    <property type="evidence" value="ECO:0007669"/>
    <property type="project" value="UniProtKB-UniRule"/>
</dbReference>
<dbReference type="Gene3D" id="1.10.20.60">
    <property type="entry name" value="Glu-tRNAGln amidotransferase C subunit, N-terminal domain"/>
    <property type="match status" value="1"/>
</dbReference>
<comment type="function">
    <text evidence="4 7">Allows the formation of correctly charged Asn-tRNA(Asn) or Gln-tRNA(Gln) through the transamidation of misacylated Asp-tRNA(Asn) or Glu-tRNA(Gln) in organisms which lack either or both of asparaginyl-tRNA or glutaminyl-tRNA synthetases. The reaction takes place in the presence of glutamine and ATP through an activated phospho-Asp-tRNA(Asn) or phospho-Glu-tRNA(Gln).</text>
</comment>
<dbReference type="EC" id="6.3.5.-" evidence="7"/>
<comment type="similarity">
    <text evidence="1 7">Belongs to the GatC family.</text>
</comment>
<evidence type="ECO:0000256" key="7">
    <source>
        <dbReference type="HAMAP-Rule" id="MF_00122"/>
    </source>
</evidence>
<comment type="catalytic activity">
    <reaction evidence="6 7">
        <text>L-glutamyl-tRNA(Gln) + L-glutamine + ATP + H2O = L-glutaminyl-tRNA(Gln) + L-glutamate + ADP + phosphate + H(+)</text>
        <dbReference type="Rhea" id="RHEA:17521"/>
        <dbReference type="Rhea" id="RHEA-COMP:9681"/>
        <dbReference type="Rhea" id="RHEA-COMP:9684"/>
        <dbReference type="ChEBI" id="CHEBI:15377"/>
        <dbReference type="ChEBI" id="CHEBI:15378"/>
        <dbReference type="ChEBI" id="CHEBI:29985"/>
        <dbReference type="ChEBI" id="CHEBI:30616"/>
        <dbReference type="ChEBI" id="CHEBI:43474"/>
        <dbReference type="ChEBI" id="CHEBI:58359"/>
        <dbReference type="ChEBI" id="CHEBI:78520"/>
        <dbReference type="ChEBI" id="CHEBI:78521"/>
        <dbReference type="ChEBI" id="CHEBI:456216"/>
    </reaction>
</comment>
<accession>A0A2A5RLI0</accession>
<evidence type="ECO:0000256" key="3">
    <source>
        <dbReference type="ARBA" id="ARBA00022598"/>
    </source>
</evidence>
<dbReference type="HAMAP" id="MF_00122">
    <property type="entry name" value="GatC"/>
    <property type="match status" value="1"/>
</dbReference>
<dbReference type="AlphaFoldDB" id="A0A2A5RLI0"/>
<keyword evidence="7" id="KW-0648">Protein biosynthesis</keyword>
<dbReference type="GO" id="GO:0050566">
    <property type="term" value="F:asparaginyl-tRNA synthase (glutamine-hydrolyzing) activity"/>
    <property type="evidence" value="ECO:0007669"/>
    <property type="project" value="RHEA"/>
</dbReference>
<keyword evidence="7" id="KW-0067">ATP-binding</keyword>
<dbReference type="GO" id="GO:0016740">
    <property type="term" value="F:transferase activity"/>
    <property type="evidence" value="ECO:0007669"/>
    <property type="project" value="UniProtKB-KW"/>
</dbReference>
<dbReference type="SUPFAM" id="SSF141000">
    <property type="entry name" value="Glu-tRNAGln amidotransferase C subunit"/>
    <property type="match status" value="1"/>
</dbReference>